<dbReference type="Gene3D" id="3.20.20.30">
    <property type="entry name" value="Luciferase-like domain"/>
    <property type="match status" value="1"/>
</dbReference>
<dbReference type="InterPro" id="IPR011251">
    <property type="entry name" value="Luciferase-like_dom"/>
</dbReference>
<name>A0A543DJ54_9PSEU</name>
<reference evidence="2 3" key="1">
    <citation type="submission" date="2019-06" db="EMBL/GenBank/DDBJ databases">
        <title>Sequencing the genomes of 1000 actinobacteria strains.</title>
        <authorList>
            <person name="Klenk H.-P."/>
        </authorList>
    </citation>
    <scope>NUCLEOTIDE SEQUENCE [LARGE SCALE GENOMIC DNA]</scope>
    <source>
        <strain evidence="2 3">DSM 45301</strain>
    </source>
</reference>
<dbReference type="EMBL" id="VFPA01000003">
    <property type="protein sequence ID" value="TQM09351.1"/>
    <property type="molecule type" value="Genomic_DNA"/>
</dbReference>
<sequence length="358" mass="38975">MRHGMSLFPVLAPEEKSAADYFDESLRLVELAESLGYDHVQIVEHYLGPYGGYSPDPVTFLAAAAMRTTTLRLITGASIPAFTHPLQLAGKLAMLDNLSHGRLGVGFGRAFLPTEFEAFGVDIDTSRERFAAGVEACRALWSGTDVTVDDGFHRFGPITSLPRTVQRPHPPIYLASAMSPQTCEWAGRSGFHLQVVPTITARSQVQEMLAAYREAWAAAGRDPGDAEIQLKFTCYLDDDRDVALRTAEELERNYIAKMTAVVAGWADVRSSAYAGYEQLAGKVRQYDFATSHRDNKVLAGRPQDVAEQLATVRGWFGDVDVSCVFSPGYLPADRAEAAVRMYAEQVVPALGPAPAGVA</sequence>
<dbReference type="Proteomes" id="UP000315677">
    <property type="component" value="Unassembled WGS sequence"/>
</dbReference>
<dbReference type="OrthoDB" id="5169673at2"/>
<dbReference type="SUPFAM" id="SSF51679">
    <property type="entry name" value="Bacterial luciferase-like"/>
    <property type="match status" value="1"/>
</dbReference>
<feature type="domain" description="Luciferase-like" evidence="1">
    <location>
        <begin position="1"/>
        <end position="315"/>
    </location>
</feature>
<evidence type="ECO:0000259" key="1">
    <source>
        <dbReference type="Pfam" id="PF00296"/>
    </source>
</evidence>
<dbReference type="GO" id="GO:0005829">
    <property type="term" value="C:cytosol"/>
    <property type="evidence" value="ECO:0007669"/>
    <property type="project" value="TreeGrafter"/>
</dbReference>
<organism evidence="2 3">
    <name type="scientific">Pseudonocardia kunmingensis</name>
    <dbReference type="NCBI Taxonomy" id="630975"/>
    <lineage>
        <taxon>Bacteria</taxon>
        <taxon>Bacillati</taxon>
        <taxon>Actinomycetota</taxon>
        <taxon>Actinomycetes</taxon>
        <taxon>Pseudonocardiales</taxon>
        <taxon>Pseudonocardiaceae</taxon>
        <taxon>Pseudonocardia</taxon>
    </lineage>
</organism>
<dbReference type="PANTHER" id="PTHR30137:SF6">
    <property type="entry name" value="LUCIFERASE-LIKE MONOOXYGENASE"/>
    <property type="match status" value="1"/>
</dbReference>
<dbReference type="Pfam" id="PF00296">
    <property type="entry name" value="Bac_luciferase"/>
    <property type="match status" value="1"/>
</dbReference>
<keyword evidence="3" id="KW-1185">Reference proteome</keyword>
<proteinExistence type="predicted"/>
<evidence type="ECO:0000313" key="3">
    <source>
        <dbReference type="Proteomes" id="UP000315677"/>
    </source>
</evidence>
<dbReference type="GO" id="GO:0016705">
    <property type="term" value="F:oxidoreductase activity, acting on paired donors, with incorporation or reduction of molecular oxygen"/>
    <property type="evidence" value="ECO:0007669"/>
    <property type="project" value="InterPro"/>
</dbReference>
<dbReference type="InterPro" id="IPR050766">
    <property type="entry name" value="Bact_Lucif_Oxidored"/>
</dbReference>
<dbReference type="PANTHER" id="PTHR30137">
    <property type="entry name" value="LUCIFERASE-LIKE MONOOXYGENASE"/>
    <property type="match status" value="1"/>
</dbReference>
<keyword evidence="2" id="KW-0503">Monooxygenase</keyword>
<comment type="caution">
    <text evidence="2">The sequence shown here is derived from an EMBL/GenBank/DDBJ whole genome shotgun (WGS) entry which is preliminary data.</text>
</comment>
<protein>
    <submittedName>
        <fullName evidence="2">Alkanesulfonate monooxygenase SsuD/methylene tetrahydromethanopterin reductase-like flavin-dependent oxidoreductase (Luciferase family)</fullName>
    </submittedName>
</protein>
<dbReference type="InterPro" id="IPR036661">
    <property type="entry name" value="Luciferase-like_sf"/>
</dbReference>
<dbReference type="GO" id="GO:0004497">
    <property type="term" value="F:monooxygenase activity"/>
    <property type="evidence" value="ECO:0007669"/>
    <property type="project" value="UniProtKB-KW"/>
</dbReference>
<accession>A0A543DJ54</accession>
<gene>
    <name evidence="2" type="ORF">FB558_5105</name>
</gene>
<dbReference type="AlphaFoldDB" id="A0A543DJ54"/>
<keyword evidence="2" id="KW-0560">Oxidoreductase</keyword>
<evidence type="ECO:0000313" key="2">
    <source>
        <dbReference type="EMBL" id="TQM09351.1"/>
    </source>
</evidence>